<accession>A0A8D8VP75</accession>
<dbReference type="AlphaFoldDB" id="A0A8D8VP75"/>
<name>A0A8D8VP75_9HEMI</name>
<evidence type="ECO:0000259" key="3">
    <source>
        <dbReference type="PROSITE" id="PS50966"/>
    </source>
</evidence>
<keyword evidence="1" id="KW-0863">Zinc-finger</keyword>
<dbReference type="GO" id="GO:0008270">
    <property type="term" value="F:zinc ion binding"/>
    <property type="evidence" value="ECO:0007669"/>
    <property type="project" value="UniProtKB-KW"/>
</dbReference>
<keyword evidence="2" id="KW-0732">Signal</keyword>
<dbReference type="PROSITE" id="PS50966">
    <property type="entry name" value="ZF_SWIM"/>
    <property type="match status" value="1"/>
</dbReference>
<feature type="domain" description="SWIM-type" evidence="3">
    <location>
        <begin position="104"/>
        <end position="148"/>
    </location>
</feature>
<feature type="chain" id="PRO_5034729517" description="SWIM-type domain-containing protein" evidence="2">
    <location>
        <begin position="21"/>
        <end position="347"/>
    </location>
</feature>
<dbReference type="InterPro" id="IPR007527">
    <property type="entry name" value="Znf_SWIM"/>
</dbReference>
<keyword evidence="1" id="KW-0479">Metal-binding</keyword>
<evidence type="ECO:0000256" key="1">
    <source>
        <dbReference type="PROSITE-ProRule" id="PRU00325"/>
    </source>
</evidence>
<sequence>MKGFNAISVLVLVALSTVNCKTLDLEAMRPSTEKVPDTLEYEESNIDNVEISEKGPIMQLLSTMEEFVENSVHTIVQDYILRNSTVIENLSQVVSSPLQSFHNFTVRIEDIGDTIFKRQEKIIHLIQCECPDHENKCNHILARKISYAKIDENKRELKEGQPALPIVDVVQLIRHFQQHFSNVLQTQRKVFEYAQCACPNKKECMRSKAAASKEHLYRSVDKEEDRLKDNLQEGVGNNEVKPDSKEVKVRHVRSANDPSQDGKGFFGGFFSWFSNLFGGNPHTYQGSFPNGTQFYNGTLPDGSHYSGGEFHNGNSNGYFVATHKNDANGNHYSSSSSSGSSSSFGKK</sequence>
<proteinExistence type="predicted"/>
<feature type="signal peptide" evidence="2">
    <location>
        <begin position="1"/>
        <end position="20"/>
    </location>
</feature>
<keyword evidence="1" id="KW-0862">Zinc</keyword>
<reference evidence="4" key="1">
    <citation type="submission" date="2021-05" db="EMBL/GenBank/DDBJ databases">
        <authorList>
            <person name="Alioto T."/>
            <person name="Alioto T."/>
            <person name="Gomez Garrido J."/>
        </authorList>
    </citation>
    <scope>NUCLEOTIDE SEQUENCE</scope>
</reference>
<evidence type="ECO:0000313" key="4">
    <source>
        <dbReference type="EMBL" id="CAG6630568.1"/>
    </source>
</evidence>
<dbReference type="EMBL" id="HBUF01074203">
    <property type="protein sequence ID" value="CAG6630568.1"/>
    <property type="molecule type" value="Transcribed_RNA"/>
</dbReference>
<protein>
    <recommendedName>
        <fullName evidence="3">SWIM-type domain-containing protein</fullName>
    </recommendedName>
</protein>
<organism evidence="4">
    <name type="scientific">Cacopsylla melanoneura</name>
    <dbReference type="NCBI Taxonomy" id="428564"/>
    <lineage>
        <taxon>Eukaryota</taxon>
        <taxon>Metazoa</taxon>
        <taxon>Ecdysozoa</taxon>
        <taxon>Arthropoda</taxon>
        <taxon>Hexapoda</taxon>
        <taxon>Insecta</taxon>
        <taxon>Pterygota</taxon>
        <taxon>Neoptera</taxon>
        <taxon>Paraneoptera</taxon>
        <taxon>Hemiptera</taxon>
        <taxon>Sternorrhyncha</taxon>
        <taxon>Psylloidea</taxon>
        <taxon>Psyllidae</taxon>
        <taxon>Psyllinae</taxon>
        <taxon>Cacopsylla</taxon>
    </lineage>
</organism>
<evidence type="ECO:0000256" key="2">
    <source>
        <dbReference type="SAM" id="SignalP"/>
    </source>
</evidence>